<dbReference type="AlphaFoldDB" id="A0A4P6KG08"/>
<dbReference type="Proteomes" id="UP000289260">
    <property type="component" value="Chromosome"/>
</dbReference>
<organism evidence="1 2">
    <name type="scientific">Leucobacter triazinivorans</name>
    <dbReference type="NCBI Taxonomy" id="1784719"/>
    <lineage>
        <taxon>Bacteria</taxon>
        <taxon>Bacillati</taxon>
        <taxon>Actinomycetota</taxon>
        <taxon>Actinomycetes</taxon>
        <taxon>Micrococcales</taxon>
        <taxon>Microbacteriaceae</taxon>
        <taxon>Leucobacter</taxon>
    </lineage>
</organism>
<protein>
    <submittedName>
        <fullName evidence="1">Uncharacterized protein</fullName>
    </submittedName>
</protein>
<reference evidence="1 2" key="1">
    <citation type="submission" date="2019-02" db="EMBL/GenBank/DDBJ databases">
        <authorList>
            <person name="Sun L."/>
            <person name="Pan D."/>
            <person name="Wu X."/>
        </authorList>
    </citation>
    <scope>NUCLEOTIDE SEQUENCE [LARGE SCALE GENOMIC DNA]</scope>
    <source>
        <strain evidence="1 2">JW-1</strain>
    </source>
</reference>
<dbReference type="RefSeq" id="WP_130110271.1">
    <property type="nucleotide sequence ID" value="NZ_CP035806.1"/>
</dbReference>
<dbReference type="KEGG" id="ltr:EVS81_10040"/>
<gene>
    <name evidence="1" type="ORF">EVS81_10040</name>
</gene>
<dbReference type="EMBL" id="CP035806">
    <property type="protein sequence ID" value="QBE49140.1"/>
    <property type="molecule type" value="Genomic_DNA"/>
</dbReference>
<proteinExistence type="predicted"/>
<sequence length="121" mass="13431">MNPFRLSTRLHPAPRPVRQEAVESEAVAVPWRVVRRSESGVIEVEHRGPEPLYSVRFAMAGSGMLGLSLPRTVLPGERIRVVVRGAFADRDARSAAASADTMLVMRWFQPDGTELLWPIAL</sequence>
<name>A0A4P6KG08_9MICO</name>
<accession>A0A4P6KG08</accession>
<keyword evidence="2" id="KW-1185">Reference proteome</keyword>
<dbReference type="OrthoDB" id="5118571at2"/>
<evidence type="ECO:0000313" key="2">
    <source>
        <dbReference type="Proteomes" id="UP000289260"/>
    </source>
</evidence>
<evidence type="ECO:0000313" key="1">
    <source>
        <dbReference type="EMBL" id="QBE49140.1"/>
    </source>
</evidence>